<evidence type="ECO:0000259" key="5">
    <source>
        <dbReference type="Pfam" id="PF01370"/>
    </source>
</evidence>
<dbReference type="Proteomes" id="UP000501891">
    <property type="component" value="Chromosome"/>
</dbReference>
<dbReference type="SUPFAM" id="SSF51735">
    <property type="entry name" value="NAD(P)-binding Rossmann-fold domains"/>
    <property type="match status" value="1"/>
</dbReference>
<feature type="binding site" evidence="4">
    <location>
        <begin position="10"/>
        <end position="11"/>
    </location>
    <ligand>
        <name>NADP(+)</name>
        <dbReference type="ChEBI" id="CHEBI:58349"/>
    </ligand>
</feature>
<name>A0A858R7Q6_9PROT</name>
<accession>A0A858R7Q6</accession>
<feature type="binding site" evidence="4">
    <location>
        <position position="221"/>
    </location>
    <ligand>
        <name>substrate</name>
    </ligand>
</feature>
<dbReference type="EC" id="5.1.3.20" evidence="4"/>
<feature type="binding site" evidence="4">
    <location>
        <position position="286"/>
    </location>
    <ligand>
        <name>substrate</name>
    </ligand>
</feature>
<protein>
    <recommendedName>
        <fullName evidence="4">ADP-L-glycero-D-manno-heptose-6-epimerase</fullName>
        <ecNumber evidence="4">5.1.3.20</ecNumber>
    </recommendedName>
    <alternativeName>
        <fullName evidence="4">ADP-L-glycero-beta-D-manno-heptose-6-epimerase</fullName>
        <shortName evidence="4">ADP-glyceromanno-heptose 6-epimerase</shortName>
        <shortName evidence="4">ADP-hep 6-epimerase</shortName>
        <shortName evidence="4">AGME</shortName>
    </alternativeName>
</protein>
<dbReference type="InterPro" id="IPR011912">
    <property type="entry name" value="Heptose_epim"/>
</dbReference>
<dbReference type="Gene3D" id="3.90.25.10">
    <property type="entry name" value="UDP-galactose 4-epimerase, domain 1"/>
    <property type="match status" value="1"/>
</dbReference>
<reference evidence="6" key="1">
    <citation type="submission" date="2020-04" db="EMBL/GenBank/DDBJ databases">
        <title>A desert anoxygenic phototrophic bacterium fixes CO2 using RubisCO under aerobic conditions.</title>
        <authorList>
            <person name="Tang K."/>
        </authorList>
    </citation>
    <scope>NUCLEOTIDE SEQUENCE [LARGE SCALE GENOMIC DNA]</scope>
    <source>
        <strain evidence="6">MIMtkB3</strain>
    </source>
</reference>
<comment type="similarity">
    <text evidence="4">Belongs to the NAD(P)-dependent epimerase/dehydratase family. HldD subfamily.</text>
</comment>
<dbReference type="AlphaFoldDB" id="A0A858R7Q6"/>
<evidence type="ECO:0000313" key="7">
    <source>
        <dbReference type="Proteomes" id="UP000501891"/>
    </source>
</evidence>
<evidence type="ECO:0000256" key="4">
    <source>
        <dbReference type="HAMAP-Rule" id="MF_01601"/>
    </source>
</evidence>
<dbReference type="HAMAP" id="MF_01601">
    <property type="entry name" value="Heptose_epimerase"/>
    <property type="match status" value="1"/>
</dbReference>
<comment type="subunit">
    <text evidence="4">Homopentamer.</text>
</comment>
<evidence type="ECO:0000256" key="3">
    <source>
        <dbReference type="ARBA" id="ARBA00023277"/>
    </source>
</evidence>
<comment type="cofactor">
    <cofactor evidence="4">
        <name>NADP(+)</name>
        <dbReference type="ChEBI" id="CHEBI:58349"/>
    </cofactor>
    <text evidence="4">Binds 1 NADP(+) per subunit.</text>
</comment>
<feature type="binding site" evidence="4">
    <location>
        <begin position="207"/>
        <end position="210"/>
    </location>
    <ligand>
        <name>substrate</name>
    </ligand>
</feature>
<dbReference type="CDD" id="cd05248">
    <property type="entry name" value="ADP_GME_SDR_e"/>
    <property type="match status" value="1"/>
</dbReference>
<feature type="binding site" evidence="4">
    <location>
        <position position="176"/>
    </location>
    <ligand>
        <name>NADP(+)</name>
        <dbReference type="ChEBI" id="CHEBI:58349"/>
    </ligand>
</feature>
<dbReference type="PANTHER" id="PTHR43103">
    <property type="entry name" value="NUCLEOSIDE-DIPHOSPHATE-SUGAR EPIMERASE"/>
    <property type="match status" value="1"/>
</dbReference>
<dbReference type="GO" id="GO:0008712">
    <property type="term" value="F:ADP-glyceromanno-heptose 6-epimerase activity"/>
    <property type="evidence" value="ECO:0007669"/>
    <property type="project" value="UniProtKB-UniRule"/>
</dbReference>
<dbReference type="EMBL" id="CP051775">
    <property type="protein sequence ID" value="QJE73438.1"/>
    <property type="molecule type" value="Genomic_DNA"/>
</dbReference>
<feature type="binding site" evidence="4">
    <location>
        <position position="175"/>
    </location>
    <ligand>
        <name>substrate</name>
    </ligand>
</feature>
<dbReference type="GO" id="GO:0097171">
    <property type="term" value="P:ADP-L-glycero-beta-D-manno-heptose biosynthetic process"/>
    <property type="evidence" value="ECO:0007669"/>
    <property type="project" value="UniProtKB-UniPathway"/>
</dbReference>
<sequence length="331" mass="36510">MLVVTGGAGFIGSNLVAALERRGLGPIVVCDRLGSENKWRNIAKRALWDLLTPEALFPFLERHAGEIAAVFHLGAISATTETDADAVVANNFRLSLDLWEWCARSETRFIYASSAATYGDGSAGFDDDPRPESLASLRPLNPYGWSKHLFDRRIAQGLALGGRRPPQWAGLKFFNVYGPNEGHKGDMRSVVAKLYPQLVAGEPARLFASDRPDYADGGQVRDFVWVGDCVDVMLWLHDHPEVSGLFNLGTGQARSWNDLATALFAAAGLPNRIEYVPMPPHLLGKYQYFTEARMDRLRAAGYDRPFTSLEDGVGRYVRDHLATPTLTSELT</sequence>
<dbReference type="KEGG" id="acru:HHL28_10350"/>
<feature type="active site" description="Proton acceptor" evidence="4">
    <location>
        <position position="143"/>
    </location>
</feature>
<feature type="binding site" evidence="4">
    <location>
        <position position="90"/>
    </location>
    <ligand>
        <name>NADP(+)</name>
        <dbReference type="ChEBI" id="CHEBI:58349"/>
    </ligand>
</feature>
<feature type="binding site" evidence="4">
    <location>
        <begin position="31"/>
        <end position="32"/>
    </location>
    <ligand>
        <name>NADP(+)</name>
        <dbReference type="ChEBI" id="CHEBI:58349"/>
    </ligand>
</feature>
<keyword evidence="3 4" id="KW-0119">Carbohydrate metabolism</keyword>
<comment type="function">
    <text evidence="4">Catalyzes the interconversion between ADP-D-glycero-beta-D-manno-heptose and ADP-L-glycero-beta-D-manno-heptose via an epimerization at carbon 6 of the heptose.</text>
</comment>
<comment type="catalytic activity">
    <reaction evidence="4">
        <text>ADP-D-glycero-beta-D-manno-heptose = ADP-L-glycero-beta-D-manno-heptose</text>
        <dbReference type="Rhea" id="RHEA:17577"/>
        <dbReference type="ChEBI" id="CHEBI:59967"/>
        <dbReference type="ChEBI" id="CHEBI:61506"/>
        <dbReference type="EC" id="5.1.3.20"/>
    </reaction>
</comment>
<gene>
    <name evidence="6" type="primary">rfaD</name>
    <name evidence="4" type="synonym">hldD</name>
    <name evidence="6" type="ORF">HHL28_10350</name>
</gene>
<feature type="active site" description="Proton acceptor" evidence="4">
    <location>
        <position position="184"/>
    </location>
</feature>
<dbReference type="InterPro" id="IPR001509">
    <property type="entry name" value="Epimerase_deHydtase"/>
</dbReference>
<evidence type="ECO:0000313" key="6">
    <source>
        <dbReference type="EMBL" id="QJE73438.1"/>
    </source>
</evidence>
<dbReference type="GO" id="GO:0005975">
    <property type="term" value="P:carbohydrate metabolic process"/>
    <property type="evidence" value="ECO:0007669"/>
    <property type="project" value="UniProtKB-UniRule"/>
</dbReference>
<feature type="binding site" evidence="4">
    <location>
        <position position="193"/>
    </location>
    <ligand>
        <name>substrate</name>
    </ligand>
</feature>
<dbReference type="Pfam" id="PF01370">
    <property type="entry name" value="Epimerase"/>
    <property type="match status" value="1"/>
</dbReference>
<keyword evidence="2 4" id="KW-0413">Isomerase</keyword>
<feature type="binding site" evidence="4">
    <location>
        <position position="186"/>
    </location>
    <ligand>
        <name>substrate</name>
    </ligand>
</feature>
<dbReference type="PANTHER" id="PTHR43103:SF3">
    <property type="entry name" value="ADP-L-GLYCERO-D-MANNO-HEPTOSE-6-EPIMERASE"/>
    <property type="match status" value="1"/>
</dbReference>
<feature type="binding site" evidence="4">
    <location>
        <begin position="73"/>
        <end position="77"/>
    </location>
    <ligand>
        <name>NADP(+)</name>
        <dbReference type="ChEBI" id="CHEBI:58349"/>
    </ligand>
</feature>
<keyword evidence="7" id="KW-1185">Reference proteome</keyword>
<feature type="binding site" evidence="4">
    <location>
        <position position="38"/>
    </location>
    <ligand>
        <name>NADP(+)</name>
        <dbReference type="ChEBI" id="CHEBI:58349"/>
    </ligand>
</feature>
<feature type="binding site" evidence="4">
    <location>
        <position position="184"/>
    </location>
    <ligand>
        <name>NADP(+)</name>
        <dbReference type="ChEBI" id="CHEBI:58349"/>
    </ligand>
</feature>
<comment type="domain">
    <text evidence="4">Contains a large N-terminal NADP-binding domain, and a smaller C-terminal substrate-binding domain.</text>
</comment>
<dbReference type="NCBIfam" id="TIGR02197">
    <property type="entry name" value="heptose_epim"/>
    <property type="match status" value="1"/>
</dbReference>
<dbReference type="GO" id="GO:0050661">
    <property type="term" value="F:NADP binding"/>
    <property type="evidence" value="ECO:0007669"/>
    <property type="project" value="InterPro"/>
</dbReference>
<evidence type="ECO:0000256" key="2">
    <source>
        <dbReference type="ARBA" id="ARBA00023235"/>
    </source>
</evidence>
<organism evidence="6 7">
    <name type="scientific">Aerophototrophica crusticola</name>
    <dbReference type="NCBI Taxonomy" id="1709002"/>
    <lineage>
        <taxon>Bacteria</taxon>
        <taxon>Pseudomonadati</taxon>
        <taxon>Pseudomonadota</taxon>
        <taxon>Alphaproteobacteria</taxon>
        <taxon>Rhodospirillales</taxon>
        <taxon>Rhodospirillaceae</taxon>
        <taxon>Aerophototrophica</taxon>
    </lineage>
</organism>
<keyword evidence="1 4" id="KW-0521">NADP</keyword>
<feature type="binding site" evidence="4">
    <location>
        <position position="147"/>
    </location>
    <ligand>
        <name>NADP(+)</name>
        <dbReference type="ChEBI" id="CHEBI:58349"/>
    </ligand>
</feature>
<feature type="domain" description="NAD-dependent epimerase/dehydratase" evidence="5">
    <location>
        <begin position="3"/>
        <end position="249"/>
    </location>
</feature>
<dbReference type="Gene3D" id="3.40.50.720">
    <property type="entry name" value="NAD(P)-binding Rossmann-like Domain"/>
    <property type="match status" value="1"/>
</dbReference>
<proteinExistence type="inferred from homology"/>
<dbReference type="UniPathway" id="UPA00356">
    <property type="reaction ID" value="UER00440"/>
</dbReference>
<evidence type="ECO:0000256" key="1">
    <source>
        <dbReference type="ARBA" id="ARBA00022857"/>
    </source>
</evidence>
<dbReference type="InterPro" id="IPR036291">
    <property type="entry name" value="NAD(P)-bd_dom_sf"/>
</dbReference>
<comment type="caution">
    <text evidence="4">Lacks conserved residue(s) required for the propagation of feature annotation.</text>
</comment>
<comment type="pathway">
    <text evidence="4">Nucleotide-sugar biosynthesis; ADP-L-glycero-beta-D-manno-heptose biosynthesis; ADP-L-glycero-beta-D-manno-heptose from D-glycero-beta-D-manno-heptose 7-phosphate: step 4/4.</text>
</comment>